<name>A0A397Q7N6_9HYPH</name>
<feature type="transmembrane region" description="Helical" evidence="1">
    <location>
        <begin position="94"/>
        <end position="114"/>
    </location>
</feature>
<evidence type="ECO:0000256" key="1">
    <source>
        <dbReference type="SAM" id="Phobius"/>
    </source>
</evidence>
<feature type="transmembrane region" description="Helical" evidence="1">
    <location>
        <begin position="126"/>
        <end position="145"/>
    </location>
</feature>
<keyword evidence="1" id="KW-1133">Transmembrane helix</keyword>
<keyword evidence="3" id="KW-1185">Reference proteome</keyword>
<gene>
    <name evidence="2" type="ORF">BXY53_0583</name>
</gene>
<reference evidence="2 3" key="1">
    <citation type="submission" date="2018-08" db="EMBL/GenBank/DDBJ databases">
        <title>Genomic Encyclopedia of Archaeal and Bacterial Type Strains, Phase II (KMG-II): from individual species to whole genera.</title>
        <authorList>
            <person name="Goeker M."/>
        </authorList>
    </citation>
    <scope>NUCLEOTIDE SEQUENCE [LARGE SCALE GENOMIC DNA]</scope>
    <source>
        <strain evidence="2 3">DSM 5002</strain>
    </source>
</reference>
<accession>A0A397Q7N6</accession>
<proteinExistence type="predicted"/>
<dbReference type="EMBL" id="QXDF01000001">
    <property type="protein sequence ID" value="RIA55517.1"/>
    <property type="molecule type" value="Genomic_DNA"/>
</dbReference>
<evidence type="ECO:0000313" key="3">
    <source>
        <dbReference type="Proteomes" id="UP000266273"/>
    </source>
</evidence>
<comment type="caution">
    <text evidence="2">The sequence shown here is derived from an EMBL/GenBank/DDBJ whole genome shotgun (WGS) entry which is preliminary data.</text>
</comment>
<protein>
    <submittedName>
        <fullName evidence="2">Uncharacterized protein</fullName>
    </submittedName>
</protein>
<keyword evidence="1" id="KW-0812">Transmembrane</keyword>
<dbReference type="Proteomes" id="UP000266273">
    <property type="component" value="Unassembled WGS sequence"/>
</dbReference>
<dbReference type="RefSeq" id="WP_147361478.1">
    <property type="nucleotide sequence ID" value="NZ_QXDF01000001.1"/>
</dbReference>
<dbReference type="PROSITE" id="PS51257">
    <property type="entry name" value="PROKAR_LIPOPROTEIN"/>
    <property type="match status" value="1"/>
</dbReference>
<evidence type="ECO:0000313" key="2">
    <source>
        <dbReference type="EMBL" id="RIA55517.1"/>
    </source>
</evidence>
<dbReference type="OrthoDB" id="7906671at2"/>
<organism evidence="2 3">
    <name type="scientific">Dichotomicrobium thermohalophilum</name>
    <dbReference type="NCBI Taxonomy" id="933063"/>
    <lineage>
        <taxon>Bacteria</taxon>
        <taxon>Pseudomonadati</taxon>
        <taxon>Pseudomonadota</taxon>
        <taxon>Alphaproteobacteria</taxon>
        <taxon>Hyphomicrobiales</taxon>
        <taxon>Hyphomicrobiaceae</taxon>
        <taxon>Dichotomicrobium</taxon>
    </lineage>
</organism>
<sequence>MIWPAIRRIIAVVFAFTLACLTALIVLFAVGADWAARELAAHSNELADPREPPEEVFLRGIGFVAFFVTVAPTLSVLPGLVAVIVGEVAKIRAALYYIVAGGLAMIVMPLAYIVQNAPAEAVPSAQYLTIYATGGFAAGLVYWLIAGRNA</sequence>
<keyword evidence="1" id="KW-0472">Membrane</keyword>
<dbReference type="AlphaFoldDB" id="A0A397Q7N6"/>
<feature type="transmembrane region" description="Helical" evidence="1">
    <location>
        <begin position="56"/>
        <end position="82"/>
    </location>
</feature>